<dbReference type="PANTHER" id="PTHR10509">
    <property type="entry name" value="O-METHYLTRANSFERASE-RELATED"/>
    <property type="match status" value="1"/>
</dbReference>
<dbReference type="InterPro" id="IPR050362">
    <property type="entry name" value="Cation-dep_OMT"/>
</dbReference>
<evidence type="ECO:0000256" key="2">
    <source>
        <dbReference type="ARBA" id="ARBA00022679"/>
    </source>
</evidence>
<dbReference type="Pfam" id="PF01596">
    <property type="entry name" value="Methyltransf_3"/>
    <property type="match status" value="1"/>
</dbReference>
<evidence type="ECO:0000256" key="6">
    <source>
        <dbReference type="ARBA" id="ARBA00023453"/>
    </source>
</evidence>
<dbReference type="CDD" id="cd02440">
    <property type="entry name" value="AdoMet_MTases"/>
    <property type="match status" value="1"/>
</dbReference>
<dbReference type="EC" id="2.1.1.104" evidence="7"/>
<dbReference type="GO" id="GO:0032259">
    <property type="term" value="P:methylation"/>
    <property type="evidence" value="ECO:0007669"/>
    <property type="project" value="UniProtKB-KW"/>
</dbReference>
<keyword evidence="1 7" id="KW-0489">Methyltransferase</keyword>
<evidence type="ECO:0000256" key="3">
    <source>
        <dbReference type="ARBA" id="ARBA00022691"/>
    </source>
</evidence>
<dbReference type="EMBL" id="KF360031">
    <property type="protein sequence ID" value="AHA11128.1"/>
    <property type="molecule type" value="mRNA"/>
</dbReference>
<dbReference type="AlphaFoldDB" id="U6A053"/>
<evidence type="ECO:0000256" key="1">
    <source>
        <dbReference type="ARBA" id="ARBA00022603"/>
    </source>
</evidence>
<dbReference type="SUPFAM" id="SSF53335">
    <property type="entry name" value="S-adenosyl-L-methionine-dependent methyltransferases"/>
    <property type="match status" value="1"/>
</dbReference>
<evidence type="ECO:0000256" key="4">
    <source>
        <dbReference type="ARBA" id="ARBA00022723"/>
    </source>
</evidence>
<dbReference type="Gene3D" id="3.40.50.150">
    <property type="entry name" value="Vaccinia Virus protein VP39"/>
    <property type="match status" value="1"/>
</dbReference>
<comment type="similarity">
    <text evidence="6">Belongs to the class I-like SAM-binding methyltransferase superfamily. Cation-dependent O-methyltransferase family.</text>
</comment>
<dbReference type="UniPathway" id="UPA00711"/>
<dbReference type="GO" id="GO:0042409">
    <property type="term" value="F:caffeoyl-CoA O-methyltransferase activity"/>
    <property type="evidence" value="ECO:0007669"/>
    <property type="project" value="UniProtKB-EC"/>
</dbReference>
<dbReference type="GO" id="GO:0046872">
    <property type="term" value="F:metal ion binding"/>
    <property type="evidence" value="ECO:0007669"/>
    <property type="project" value="UniProtKB-KW"/>
</dbReference>
<sequence length="237" mass="26643">MKETFSCTILQSAALTKYILETSAYPREHEQFKELRAASVQKCQEKSVMNVRRDEVQFITIIGKLMESKKTIEVGVFTGYSLLATALALPKDGKVIAIDPDREAYEAGLPFIEKAGVAHKIQFIDSDAMTVIKEFIDNGEEGTFDFAFVDADKENYINYHEQLLKLVKVGGIIAYDNTLWSGTVALIDEELSQEWKDKIGECRIFLRNLNSFLAADSRIELAQLSIGDGVSLCRRIK</sequence>
<reference evidence="7" key="1">
    <citation type="submission" date="2013-07" db="EMBL/GenBank/DDBJ databases">
        <authorList>
            <person name="Surbala A.D."/>
            <person name="Gahlan P."/>
            <person name="Ahuja P.S."/>
            <person name="Kumar S."/>
        </authorList>
    </citation>
    <scope>NUCLEOTIDE SEQUENCE</scope>
</reference>
<keyword evidence="5" id="KW-0438">Lignin biosynthesis</keyword>
<name>U6A053_9LAMI</name>
<accession>U6A053</accession>
<keyword evidence="3" id="KW-0949">S-adenosyl-L-methionine</keyword>
<dbReference type="InterPro" id="IPR002935">
    <property type="entry name" value="SAM_O-MeTrfase"/>
</dbReference>
<organism evidence="7">
    <name type="scientific">Picrorhiza kurrooa</name>
    <dbReference type="NCBI Taxonomy" id="195120"/>
    <lineage>
        <taxon>Eukaryota</taxon>
        <taxon>Viridiplantae</taxon>
        <taxon>Streptophyta</taxon>
        <taxon>Embryophyta</taxon>
        <taxon>Tracheophyta</taxon>
        <taxon>Spermatophyta</taxon>
        <taxon>Magnoliopsida</taxon>
        <taxon>eudicotyledons</taxon>
        <taxon>Gunneridae</taxon>
        <taxon>Pentapetalae</taxon>
        <taxon>asterids</taxon>
        <taxon>lamiids</taxon>
        <taxon>Lamiales</taxon>
        <taxon>Plantaginaceae</taxon>
        <taxon>Veroniceae</taxon>
        <taxon>Picrorhiza</taxon>
    </lineage>
</organism>
<keyword evidence="4" id="KW-0479">Metal-binding</keyword>
<dbReference type="GO" id="GO:0009809">
    <property type="term" value="P:lignin biosynthetic process"/>
    <property type="evidence" value="ECO:0007669"/>
    <property type="project" value="UniProtKB-KW"/>
</dbReference>
<evidence type="ECO:0000313" key="7">
    <source>
        <dbReference type="EMBL" id="AHA11128.1"/>
    </source>
</evidence>
<dbReference type="PANTHER" id="PTHR10509:SF34">
    <property type="entry name" value="TAPETUM-SPECIFIC METHYLTRANSFERASE 1"/>
    <property type="match status" value="1"/>
</dbReference>
<keyword evidence="2 7" id="KW-0808">Transferase</keyword>
<dbReference type="InterPro" id="IPR029063">
    <property type="entry name" value="SAM-dependent_MTases_sf"/>
</dbReference>
<proteinExistence type="evidence at transcript level"/>
<evidence type="ECO:0000256" key="5">
    <source>
        <dbReference type="ARBA" id="ARBA00022733"/>
    </source>
</evidence>
<dbReference type="PROSITE" id="PS51682">
    <property type="entry name" value="SAM_OMT_I"/>
    <property type="match status" value="1"/>
</dbReference>
<protein>
    <submittedName>
        <fullName evidence="7">Caffeoyl-CoA O-methyltransferase</fullName>
        <ecNumber evidence="7">2.1.1.104</ecNumber>
    </submittedName>
</protein>